<protein>
    <recommendedName>
        <fullName evidence="3">General stress protein 17M-like domain-containing protein</fullName>
    </recommendedName>
</protein>
<sequence length="194" mass="20442">MRTVPPSRMVTPSIPQGIELASFDSYLKAQEAVDALSDAEFPVQHTSIIGTNLKMVERIIGRLTLTRASMAGAGTGAWLGLMYGILMWIVLPDGAVAALAAGLLVGIIMGALFGAVSYMFTQGKRDFTSSSQVVAAHYAVICEPEHANAAREILAKAGIRAATPNQSAPSPEADLSTPPRYGVRLDEDGNPIDS</sequence>
<dbReference type="EMBL" id="FNQV01000005">
    <property type="protein sequence ID" value="SEA17564.1"/>
    <property type="molecule type" value="Genomic_DNA"/>
</dbReference>
<keyword evidence="2" id="KW-1133">Transmembrane helix</keyword>
<evidence type="ECO:0000256" key="1">
    <source>
        <dbReference type="SAM" id="MobiDB-lite"/>
    </source>
</evidence>
<feature type="transmembrane region" description="Helical" evidence="2">
    <location>
        <begin position="97"/>
        <end position="120"/>
    </location>
</feature>
<organism evidence="4 5">
    <name type="scientific">Bowdeniella nasicola</name>
    <dbReference type="NCBI Taxonomy" id="208480"/>
    <lineage>
        <taxon>Bacteria</taxon>
        <taxon>Bacillati</taxon>
        <taxon>Actinomycetota</taxon>
        <taxon>Actinomycetes</taxon>
        <taxon>Actinomycetales</taxon>
        <taxon>Actinomycetaceae</taxon>
        <taxon>Bowdeniella</taxon>
    </lineage>
</organism>
<feature type="region of interest" description="Disordered" evidence="1">
    <location>
        <begin position="161"/>
        <end position="194"/>
    </location>
</feature>
<evidence type="ECO:0000259" key="3">
    <source>
        <dbReference type="Pfam" id="PF11181"/>
    </source>
</evidence>
<keyword evidence="2" id="KW-0472">Membrane</keyword>
<keyword evidence="2" id="KW-0812">Transmembrane</keyword>
<evidence type="ECO:0000313" key="5">
    <source>
        <dbReference type="Proteomes" id="UP000199288"/>
    </source>
</evidence>
<dbReference type="RefSeq" id="WP_176780705.1">
    <property type="nucleotide sequence ID" value="NZ_FNQV01000005.1"/>
</dbReference>
<name>A0A1H3Z2J8_9ACTO</name>
<feature type="transmembrane region" description="Helical" evidence="2">
    <location>
        <begin position="68"/>
        <end position="91"/>
    </location>
</feature>
<accession>A0A1H3Z2J8</accession>
<gene>
    <name evidence="4" type="ORF">SAMN02910418_01068</name>
</gene>
<evidence type="ECO:0000313" key="4">
    <source>
        <dbReference type="EMBL" id="SEA17564.1"/>
    </source>
</evidence>
<dbReference type="Proteomes" id="UP000199288">
    <property type="component" value="Unassembled WGS sequence"/>
</dbReference>
<feature type="domain" description="General stress protein 17M-like" evidence="3">
    <location>
        <begin position="20"/>
        <end position="95"/>
    </location>
</feature>
<dbReference type="InterPro" id="IPR025889">
    <property type="entry name" value="GSP17M-like_dom"/>
</dbReference>
<dbReference type="Pfam" id="PF11181">
    <property type="entry name" value="YflT"/>
    <property type="match status" value="1"/>
</dbReference>
<proteinExistence type="predicted"/>
<dbReference type="AlphaFoldDB" id="A0A1H3Z2J8"/>
<reference evidence="5" key="1">
    <citation type="submission" date="2016-10" db="EMBL/GenBank/DDBJ databases">
        <authorList>
            <person name="Varghese N."/>
            <person name="Submissions S."/>
        </authorList>
    </citation>
    <scope>NUCLEOTIDE SEQUENCE [LARGE SCALE GENOMIC DNA]</scope>
    <source>
        <strain evidence="5">KPR-1</strain>
    </source>
</reference>
<keyword evidence="5" id="KW-1185">Reference proteome</keyword>
<evidence type="ECO:0000256" key="2">
    <source>
        <dbReference type="SAM" id="Phobius"/>
    </source>
</evidence>